<sequence length="161" mass="18798">MAVHKLILDDIFDEVDCTLIAIHCTIEDYRLAYLLNKNLSTNLARRRSNLDFSFNNATYSIFEWEDSKQLINWSLVSNICKTEILKKHNFNSLFSAEEKVIQTTYLVPEYKAVNYFLKIDNEFSLSKENNILKKILEVQQVATAYSIDINQLKSKDNLIFS</sequence>
<dbReference type="NCBIfam" id="NF033205">
    <property type="entry name" value="IPExxxVDY"/>
    <property type="match status" value="1"/>
</dbReference>
<accession>A0ABS4BYJ0</accession>
<organism evidence="1 2">
    <name type="scientific">Mariniflexile gromovii</name>
    <dbReference type="NCBI Taxonomy" id="362523"/>
    <lineage>
        <taxon>Bacteria</taxon>
        <taxon>Pseudomonadati</taxon>
        <taxon>Bacteroidota</taxon>
        <taxon>Flavobacteriia</taxon>
        <taxon>Flavobacteriales</taxon>
        <taxon>Flavobacteriaceae</taxon>
        <taxon>Mariniflexile</taxon>
    </lineage>
</organism>
<evidence type="ECO:0000313" key="1">
    <source>
        <dbReference type="EMBL" id="MBP0905648.1"/>
    </source>
</evidence>
<proteinExistence type="predicted"/>
<evidence type="ECO:0000313" key="2">
    <source>
        <dbReference type="Proteomes" id="UP000670776"/>
    </source>
</evidence>
<reference evidence="1 2" key="1">
    <citation type="submission" date="2021-04" db="EMBL/GenBank/DDBJ databases">
        <title>Mariniflexile gromovii gen. nov., sp. nov., a gliding bacterium isolated from the sea urchin Strongylocentrotus intermedius.</title>
        <authorList>
            <person name="Ko S."/>
            <person name="Le V."/>
            <person name="Ahn C.-Y."/>
            <person name="Oh H.-M."/>
        </authorList>
    </citation>
    <scope>NUCLEOTIDE SEQUENCE [LARGE SCALE GENOMIC DNA]</scope>
    <source>
        <strain evidence="1 2">KCTC 12570</strain>
    </source>
</reference>
<name>A0ABS4BYJ0_9FLAO</name>
<protein>
    <submittedName>
        <fullName evidence="1">IPExxxVDY family protein</fullName>
    </submittedName>
</protein>
<comment type="caution">
    <text evidence="1">The sequence shown here is derived from an EMBL/GenBank/DDBJ whole genome shotgun (WGS) entry which is preliminary data.</text>
</comment>
<gene>
    <name evidence="1" type="ORF">J8H85_17615</name>
</gene>
<keyword evidence="2" id="KW-1185">Reference proteome</keyword>
<dbReference type="EMBL" id="JAGJCB010000027">
    <property type="protein sequence ID" value="MBP0905648.1"/>
    <property type="molecule type" value="Genomic_DNA"/>
</dbReference>
<dbReference type="Proteomes" id="UP000670776">
    <property type="component" value="Unassembled WGS sequence"/>
</dbReference>
<dbReference type="InterPro" id="IPR047690">
    <property type="entry name" value="IPExxxVDY_fam"/>
</dbReference>
<dbReference type="RefSeq" id="WP_209656834.1">
    <property type="nucleotide sequence ID" value="NZ_JAGJCB010000027.1"/>
</dbReference>